<dbReference type="Gene3D" id="1.10.260.50">
    <property type="match status" value="1"/>
</dbReference>
<dbReference type="InterPro" id="IPR016454">
    <property type="entry name" value="Cysteine_dSase"/>
</dbReference>
<feature type="domain" description="Aminotransferase class V" evidence="8">
    <location>
        <begin position="4"/>
        <end position="367"/>
    </location>
</feature>
<dbReference type="Proteomes" id="UP000886889">
    <property type="component" value="Unassembled WGS sequence"/>
</dbReference>
<evidence type="ECO:0000256" key="6">
    <source>
        <dbReference type="ARBA" id="ARBA00023014"/>
    </source>
</evidence>
<protein>
    <submittedName>
        <fullName evidence="9">Cysteine desulfurase</fullName>
    </submittedName>
</protein>
<comment type="cofactor">
    <cofactor evidence="1 7">
        <name>pyridoxal 5'-phosphate</name>
        <dbReference type="ChEBI" id="CHEBI:597326"/>
    </cofactor>
</comment>
<dbReference type="InterPro" id="IPR015421">
    <property type="entry name" value="PyrdxlP-dep_Trfase_major"/>
</dbReference>
<evidence type="ECO:0000313" key="9">
    <source>
        <dbReference type="EMBL" id="HIV22934.1"/>
    </source>
</evidence>
<evidence type="ECO:0000256" key="1">
    <source>
        <dbReference type="ARBA" id="ARBA00001933"/>
    </source>
</evidence>
<evidence type="ECO:0000256" key="7">
    <source>
        <dbReference type="RuleBase" id="RU004504"/>
    </source>
</evidence>
<proteinExistence type="inferred from homology"/>
<dbReference type="FunFam" id="3.40.640.10:FF:000084">
    <property type="entry name" value="IscS-like cysteine desulfurase"/>
    <property type="match status" value="1"/>
</dbReference>
<dbReference type="PIRSF" id="PIRSF005572">
    <property type="entry name" value="NifS"/>
    <property type="match status" value="1"/>
</dbReference>
<dbReference type="GO" id="GO:0046872">
    <property type="term" value="F:metal ion binding"/>
    <property type="evidence" value="ECO:0007669"/>
    <property type="project" value="UniProtKB-KW"/>
</dbReference>
<evidence type="ECO:0000256" key="3">
    <source>
        <dbReference type="ARBA" id="ARBA00022723"/>
    </source>
</evidence>
<comment type="similarity">
    <text evidence="2">Belongs to the class-V pyridoxal-phosphate-dependent aminotransferase family. NifS/IscS subfamily.</text>
</comment>
<evidence type="ECO:0000256" key="4">
    <source>
        <dbReference type="ARBA" id="ARBA00022898"/>
    </source>
</evidence>
<dbReference type="GO" id="GO:0031071">
    <property type="term" value="F:cysteine desulfurase activity"/>
    <property type="evidence" value="ECO:0007669"/>
    <property type="project" value="UniProtKB-ARBA"/>
</dbReference>
<dbReference type="Gene3D" id="3.90.1150.10">
    <property type="entry name" value="Aspartate Aminotransferase, domain 1"/>
    <property type="match status" value="1"/>
</dbReference>
<dbReference type="PANTHER" id="PTHR11601">
    <property type="entry name" value="CYSTEINE DESULFURYLASE FAMILY MEMBER"/>
    <property type="match status" value="1"/>
</dbReference>
<dbReference type="NCBIfam" id="NF002806">
    <property type="entry name" value="PRK02948.1"/>
    <property type="match status" value="1"/>
</dbReference>
<dbReference type="GO" id="GO:0051536">
    <property type="term" value="F:iron-sulfur cluster binding"/>
    <property type="evidence" value="ECO:0007669"/>
    <property type="project" value="UniProtKB-KW"/>
</dbReference>
<reference evidence="9" key="2">
    <citation type="journal article" date="2021" name="PeerJ">
        <title>Extensive microbial diversity within the chicken gut microbiome revealed by metagenomics and culture.</title>
        <authorList>
            <person name="Gilroy R."/>
            <person name="Ravi A."/>
            <person name="Getino M."/>
            <person name="Pursley I."/>
            <person name="Horton D.L."/>
            <person name="Alikhan N.F."/>
            <person name="Baker D."/>
            <person name="Gharbi K."/>
            <person name="Hall N."/>
            <person name="Watson M."/>
            <person name="Adriaenssens E.M."/>
            <person name="Foster-Nyarko E."/>
            <person name="Jarju S."/>
            <person name="Secka A."/>
            <person name="Antonio M."/>
            <person name="Oren A."/>
            <person name="Chaudhuri R.R."/>
            <person name="La Ragione R."/>
            <person name="Hildebrand F."/>
            <person name="Pallen M.J."/>
        </authorList>
    </citation>
    <scope>NUCLEOTIDE SEQUENCE</scope>
    <source>
        <strain evidence="9">ChiBcec6-7307</strain>
    </source>
</reference>
<sequence>MEAYLDNSATTRCLESVRDVVVKTMMEDYGNPSSRHTKGVEAERYLREARETIAATMKVSEKEIFFTSGGTESNNWALIGGAMANRRAGNHVITTAIEHAAVIQPLLYLQEQGFEITYLPVDEKGHISLEDLRRELRDTTILVSVMYVNNEMGAVQPLEEIGKIIKAYNPGILFHVDAIQAYGKYRIYPKKLQIDMLSVSGHKIHGPKGVGFLYVKEKTKLHPLILGGGQQHGMRSGTDNVPGIAGLGAAAREAYRDFEKKQSWLYELKDYFMEGVRKLPDVKINSEEGEKSAPHIVSVSFKGVRSEVLLHALEEKNIYVSAGSACSSNKKLPVSAVLKEIHLERDLLETTVRFSFCEQTGKEELDYCLETLGELLPLLRRYTRH</sequence>
<dbReference type="AlphaFoldDB" id="A0A9D1NY32"/>
<evidence type="ECO:0000259" key="8">
    <source>
        <dbReference type="Pfam" id="PF00266"/>
    </source>
</evidence>
<name>A0A9D1NY32_9FIRM</name>
<dbReference type="PANTHER" id="PTHR11601:SF50">
    <property type="entry name" value="CYSTEINE DESULFURASE ISCS 2-RELATED"/>
    <property type="match status" value="1"/>
</dbReference>
<accession>A0A9D1NY32</accession>
<organism evidence="9 10">
    <name type="scientific">Candidatus Merdiplasma excrementigallinarum</name>
    <dbReference type="NCBI Taxonomy" id="2840864"/>
    <lineage>
        <taxon>Bacteria</taxon>
        <taxon>Bacillati</taxon>
        <taxon>Bacillota</taxon>
        <taxon>Clostridia</taxon>
        <taxon>Lachnospirales</taxon>
        <taxon>Lachnospiraceae</taxon>
        <taxon>Lachnospiraceae incertae sedis</taxon>
        <taxon>Candidatus Merdiplasma</taxon>
    </lineage>
</organism>
<evidence type="ECO:0000256" key="5">
    <source>
        <dbReference type="ARBA" id="ARBA00023004"/>
    </source>
</evidence>
<keyword evidence="5" id="KW-0408">Iron</keyword>
<dbReference type="InterPro" id="IPR000192">
    <property type="entry name" value="Aminotrans_V_dom"/>
</dbReference>
<evidence type="ECO:0000256" key="2">
    <source>
        <dbReference type="ARBA" id="ARBA00006490"/>
    </source>
</evidence>
<gene>
    <name evidence="9" type="ORF">IAC80_03235</name>
</gene>
<comment type="caution">
    <text evidence="9">The sequence shown here is derived from an EMBL/GenBank/DDBJ whole genome shotgun (WGS) entry which is preliminary data.</text>
</comment>
<dbReference type="Gene3D" id="3.40.640.10">
    <property type="entry name" value="Type I PLP-dependent aspartate aminotransferase-like (Major domain)"/>
    <property type="match status" value="1"/>
</dbReference>
<evidence type="ECO:0000313" key="10">
    <source>
        <dbReference type="Proteomes" id="UP000886889"/>
    </source>
</evidence>
<keyword evidence="6" id="KW-0411">Iron-sulfur</keyword>
<dbReference type="EMBL" id="DVOS01000034">
    <property type="protein sequence ID" value="HIV22934.1"/>
    <property type="molecule type" value="Genomic_DNA"/>
</dbReference>
<dbReference type="Pfam" id="PF00266">
    <property type="entry name" value="Aminotran_5"/>
    <property type="match status" value="1"/>
</dbReference>
<keyword evidence="3" id="KW-0479">Metal-binding</keyword>
<dbReference type="PROSITE" id="PS00595">
    <property type="entry name" value="AA_TRANSFER_CLASS_5"/>
    <property type="match status" value="1"/>
</dbReference>
<dbReference type="InterPro" id="IPR015424">
    <property type="entry name" value="PyrdxlP-dep_Trfase"/>
</dbReference>
<keyword evidence="4" id="KW-0663">Pyridoxal phosphate</keyword>
<dbReference type="InterPro" id="IPR020578">
    <property type="entry name" value="Aminotrans_V_PyrdxlP_BS"/>
</dbReference>
<reference evidence="9" key="1">
    <citation type="submission" date="2020-10" db="EMBL/GenBank/DDBJ databases">
        <authorList>
            <person name="Gilroy R."/>
        </authorList>
    </citation>
    <scope>NUCLEOTIDE SEQUENCE</scope>
    <source>
        <strain evidence="9">ChiBcec6-7307</strain>
    </source>
</reference>
<dbReference type="InterPro" id="IPR015422">
    <property type="entry name" value="PyrdxlP-dep_Trfase_small"/>
</dbReference>
<dbReference type="SUPFAM" id="SSF53383">
    <property type="entry name" value="PLP-dependent transferases"/>
    <property type="match status" value="1"/>
</dbReference>